<feature type="chain" id="PRO_5045956835" description="PEP-CTERM protein-sorting domain-containing protein" evidence="1">
    <location>
        <begin position="31"/>
        <end position="218"/>
    </location>
</feature>
<keyword evidence="1" id="KW-0732">Signal</keyword>
<evidence type="ECO:0000256" key="1">
    <source>
        <dbReference type="SAM" id="SignalP"/>
    </source>
</evidence>
<evidence type="ECO:0008006" key="4">
    <source>
        <dbReference type="Google" id="ProtNLM"/>
    </source>
</evidence>
<dbReference type="EMBL" id="JAMXFA010000049">
    <property type="protein sequence ID" value="MCT7980990.1"/>
    <property type="molecule type" value="Genomic_DNA"/>
</dbReference>
<reference evidence="2 3" key="1">
    <citation type="journal article" date="2022" name="Front. Microbiol.">
        <title>High genomic differentiation and limited gene flow indicate recent cryptic speciation within the genus Laspinema (cyanobacteria).</title>
        <authorList>
            <person name="Stanojkovic A."/>
            <person name="Skoupy S."/>
            <person name="Skaloud P."/>
            <person name="Dvorak P."/>
        </authorList>
    </citation>
    <scope>NUCLEOTIDE SEQUENCE [LARGE SCALE GENOMIC DNA]</scope>
    <source>
        <strain evidence="2 3">D3b</strain>
    </source>
</reference>
<proteinExistence type="predicted"/>
<sequence>MTLNLLTRSTLAITGAVFSLGTVAINSANAARITYKFDVSATYYEQIDSIINGQFSRTYKTIGNETFSGWFGYDEATEEKSGYTLDDINQSPWGFLTYDNYRYQVDTMEFLFRDRVYTLADSFYPVYWRNDYIDGEKFGDVLEGWETEDFGFETGSYRVEAIWNEFYDKTTPISNYGSVDFSLLEVTPTSVPEPSMLGALSVVSLAGLLRKTRIKAGE</sequence>
<name>A0ABT2NI17_9CYAN</name>
<keyword evidence="3" id="KW-1185">Reference proteome</keyword>
<gene>
    <name evidence="2" type="ORF">NG792_25010</name>
</gene>
<dbReference type="RefSeq" id="WP_261201484.1">
    <property type="nucleotide sequence ID" value="NZ_JAMXFA010000049.1"/>
</dbReference>
<organism evidence="2 3">
    <name type="scientific">Laspinema olomoucense D3b</name>
    <dbReference type="NCBI Taxonomy" id="2953688"/>
    <lineage>
        <taxon>Bacteria</taxon>
        <taxon>Bacillati</taxon>
        <taxon>Cyanobacteriota</taxon>
        <taxon>Cyanophyceae</taxon>
        <taxon>Oscillatoriophycideae</taxon>
        <taxon>Oscillatoriales</taxon>
        <taxon>Laspinemataceae</taxon>
        <taxon>Laspinema</taxon>
        <taxon>Laspinema olomoucense</taxon>
    </lineage>
</organism>
<evidence type="ECO:0000313" key="2">
    <source>
        <dbReference type="EMBL" id="MCT7980990.1"/>
    </source>
</evidence>
<protein>
    <recommendedName>
        <fullName evidence="4">PEP-CTERM protein-sorting domain-containing protein</fullName>
    </recommendedName>
</protein>
<comment type="caution">
    <text evidence="2">The sequence shown here is derived from an EMBL/GenBank/DDBJ whole genome shotgun (WGS) entry which is preliminary data.</text>
</comment>
<feature type="signal peptide" evidence="1">
    <location>
        <begin position="1"/>
        <end position="30"/>
    </location>
</feature>
<dbReference type="Proteomes" id="UP001525961">
    <property type="component" value="Unassembled WGS sequence"/>
</dbReference>
<evidence type="ECO:0000313" key="3">
    <source>
        <dbReference type="Proteomes" id="UP001525961"/>
    </source>
</evidence>
<accession>A0ABT2NI17</accession>